<dbReference type="Gene3D" id="3.30.300.30">
    <property type="match status" value="1"/>
</dbReference>
<keyword evidence="4" id="KW-1185">Reference proteome</keyword>
<gene>
    <name evidence="3" type="ORF">JWS13_29530</name>
</gene>
<evidence type="ECO:0000313" key="3">
    <source>
        <dbReference type="EMBL" id="QSE92458.1"/>
    </source>
</evidence>
<dbReference type="SUPFAM" id="SSF56801">
    <property type="entry name" value="Acetyl-CoA synthetase-like"/>
    <property type="match status" value="1"/>
</dbReference>
<evidence type="ECO:0000259" key="1">
    <source>
        <dbReference type="Pfam" id="PF00501"/>
    </source>
</evidence>
<organism evidence="3 4">
    <name type="scientific">Rhodococcus pseudokoreensis</name>
    <dbReference type="NCBI Taxonomy" id="2811421"/>
    <lineage>
        <taxon>Bacteria</taxon>
        <taxon>Bacillati</taxon>
        <taxon>Actinomycetota</taxon>
        <taxon>Actinomycetes</taxon>
        <taxon>Mycobacteriales</taxon>
        <taxon>Nocardiaceae</taxon>
        <taxon>Rhodococcus</taxon>
    </lineage>
</organism>
<dbReference type="EMBL" id="CP070619">
    <property type="protein sequence ID" value="QSE92458.1"/>
    <property type="molecule type" value="Genomic_DNA"/>
</dbReference>
<reference evidence="3 4" key="1">
    <citation type="journal article" date="2021" name="Microbiol. Resour. Announc.">
        <title>Complete Genome Sequences of Two Rhodococcus sp. Strains with Large and Linear Chromosomes, Isolated from Apple Rhizosphere.</title>
        <authorList>
            <person name="Benning S."/>
            <person name="Brugnone N."/>
            <person name="Siani R."/>
            <person name="Kublik S."/>
            <person name="Schloter M."/>
            <person name="Rad V."/>
        </authorList>
    </citation>
    <scope>NUCLEOTIDE SEQUENCE [LARGE SCALE GENOMIC DNA]</scope>
    <source>
        <strain evidence="3 4">R79</strain>
    </source>
</reference>
<dbReference type="InterPro" id="IPR045851">
    <property type="entry name" value="AMP-bd_C_sf"/>
</dbReference>
<evidence type="ECO:0000259" key="2">
    <source>
        <dbReference type="Pfam" id="PF13193"/>
    </source>
</evidence>
<dbReference type="InterPro" id="IPR042099">
    <property type="entry name" value="ANL_N_sf"/>
</dbReference>
<dbReference type="Pfam" id="PF13193">
    <property type="entry name" value="AMP-binding_C"/>
    <property type="match status" value="1"/>
</dbReference>
<protein>
    <submittedName>
        <fullName evidence="3">AMP-binding protein</fullName>
    </submittedName>
</protein>
<dbReference type="PANTHER" id="PTHR43767">
    <property type="entry name" value="LONG-CHAIN-FATTY-ACID--COA LIGASE"/>
    <property type="match status" value="1"/>
</dbReference>
<dbReference type="Gene3D" id="3.40.50.12780">
    <property type="entry name" value="N-terminal domain of ligase-like"/>
    <property type="match status" value="1"/>
</dbReference>
<dbReference type="InterPro" id="IPR025110">
    <property type="entry name" value="AMP-bd_C"/>
</dbReference>
<dbReference type="PANTHER" id="PTHR43767:SF1">
    <property type="entry name" value="NONRIBOSOMAL PEPTIDE SYNTHASE PES1 (EUROFUNG)-RELATED"/>
    <property type="match status" value="1"/>
</dbReference>
<sequence>MSWYDDRPWLKHYDHIAQPVAPPRTTTQMLSEAVASSPDGPAVNYLGATLTYRDVDELSDGIADYLCERGFRPGDRLGLYLQNVPQFVLAVFGAWKAGGVVVPLNPMYRDELVHIFADAEVTALVCGESEWADRVGLRAGEAGVRIVLTASELDLQTTDDPRLFAGRERIRSRGIADLLEVATSRAGRKIVDPGLHPGSVALVSYTSGTSGRSKGATNTHGNLTANGSNLRLLSRVPSGAPIFALAPLFHITGMVGQLLNAVDLASPLVLAYRFEPGVVLDVLRRERPAYMVGPSTAYMALMSHPAFSRDAFSSFRTVASGGAPLPPTVVERFRDATGLYLRNGYGLTESTAATSVVPLGGEAPVDPDSGTLSVGLPLPAALVRIVDEHRHDLGPGEIGEITVEGPMVVPAYWNLPDATSQSIPNGRLYTGDVGFMDADGWLYVVDRKKDMINASGFKVWPREVEDVLYQHPAVREAAVVGVPDDYRGETVAAFVSLRPGQAVEPEQVMSFCRERLAAYKAPRSVEVLEELPKTASGKILRREMR</sequence>
<dbReference type="InterPro" id="IPR020845">
    <property type="entry name" value="AMP-binding_CS"/>
</dbReference>
<dbReference type="RefSeq" id="WP_206008939.1">
    <property type="nucleotide sequence ID" value="NZ_CP070619.1"/>
</dbReference>
<dbReference type="InterPro" id="IPR050237">
    <property type="entry name" value="ATP-dep_AMP-bd_enzyme"/>
</dbReference>
<dbReference type="Proteomes" id="UP000662986">
    <property type="component" value="Chromosome"/>
</dbReference>
<dbReference type="PROSITE" id="PS00455">
    <property type="entry name" value="AMP_BINDING"/>
    <property type="match status" value="1"/>
</dbReference>
<feature type="domain" description="AMP-binding enzyme C-terminal" evidence="2">
    <location>
        <begin position="463"/>
        <end position="538"/>
    </location>
</feature>
<feature type="domain" description="AMP-dependent synthetase/ligase" evidence="1">
    <location>
        <begin position="31"/>
        <end position="413"/>
    </location>
</feature>
<proteinExistence type="predicted"/>
<dbReference type="Pfam" id="PF00501">
    <property type="entry name" value="AMP-binding"/>
    <property type="match status" value="1"/>
</dbReference>
<reference evidence="3 4" key="2">
    <citation type="journal article" date="2022" name="Arch. Microbiol.">
        <title>Rhodococcus pseudokoreensis sp. nov. isolated from the rhizosphere of young M26 apple rootstocks.</title>
        <authorList>
            <person name="Kampfer P."/>
            <person name="Glaeser S.P."/>
            <person name="Blom J."/>
            <person name="Wolf J."/>
            <person name="Benning S."/>
            <person name="Schloter M."/>
            <person name="Neumann-Schaal M."/>
        </authorList>
    </citation>
    <scope>NUCLEOTIDE SEQUENCE [LARGE SCALE GENOMIC DNA]</scope>
    <source>
        <strain evidence="3 4">R79</strain>
    </source>
</reference>
<accession>A0A974W724</accession>
<evidence type="ECO:0000313" key="4">
    <source>
        <dbReference type="Proteomes" id="UP000662986"/>
    </source>
</evidence>
<dbReference type="InterPro" id="IPR000873">
    <property type="entry name" value="AMP-dep_synth/lig_dom"/>
</dbReference>
<name>A0A974W724_9NOCA</name>